<evidence type="ECO:0000256" key="6">
    <source>
        <dbReference type="ARBA" id="ARBA00035136"/>
    </source>
</evidence>
<evidence type="ECO:0000256" key="7">
    <source>
        <dbReference type="HAMAP-Rule" id="MF_00500"/>
    </source>
</evidence>
<comment type="function">
    <text evidence="7">Binds directly to 16S ribosomal RNA.</text>
</comment>
<feature type="region of interest" description="Disordered" evidence="8">
    <location>
        <begin position="1"/>
        <end position="20"/>
    </location>
</feature>
<name>A0A0S7BQS8_9CHLR</name>
<accession>A0A0S7BQS8</accession>
<dbReference type="PATRIC" id="fig|1678840.3.peg.1911"/>
<dbReference type="GO" id="GO:0070181">
    <property type="term" value="F:small ribosomal subunit rRNA binding"/>
    <property type="evidence" value="ECO:0007669"/>
    <property type="project" value="TreeGrafter"/>
</dbReference>
<proteinExistence type="inferred from homology"/>
<keyword evidence="5 7" id="KW-0687">Ribonucleoprotein</keyword>
<evidence type="ECO:0000256" key="2">
    <source>
        <dbReference type="ARBA" id="ARBA00022730"/>
    </source>
</evidence>
<dbReference type="GO" id="GO:0015935">
    <property type="term" value="C:small ribosomal subunit"/>
    <property type="evidence" value="ECO:0007669"/>
    <property type="project" value="TreeGrafter"/>
</dbReference>
<evidence type="ECO:0000256" key="8">
    <source>
        <dbReference type="SAM" id="MobiDB-lite"/>
    </source>
</evidence>
<evidence type="ECO:0000256" key="1">
    <source>
        <dbReference type="ARBA" id="ARBA00007634"/>
    </source>
</evidence>
<dbReference type="PANTHER" id="PTHR33398:SF1">
    <property type="entry name" value="SMALL RIBOSOMAL SUBUNIT PROTEIN BS20C"/>
    <property type="match status" value="1"/>
</dbReference>
<protein>
    <recommendedName>
        <fullName evidence="6 7">Small ribosomal subunit protein bS20</fullName>
    </recommendedName>
</protein>
<evidence type="ECO:0000256" key="3">
    <source>
        <dbReference type="ARBA" id="ARBA00022884"/>
    </source>
</evidence>
<dbReference type="OrthoDB" id="9808392at2"/>
<dbReference type="Pfam" id="PF01649">
    <property type="entry name" value="Ribosomal_S20p"/>
    <property type="match status" value="1"/>
</dbReference>
<dbReference type="Proteomes" id="UP000053370">
    <property type="component" value="Unassembled WGS sequence"/>
</dbReference>
<dbReference type="AlphaFoldDB" id="A0A0S7BQS8"/>
<dbReference type="HAMAP" id="MF_00500">
    <property type="entry name" value="Ribosomal_bS20"/>
    <property type="match status" value="1"/>
</dbReference>
<reference evidence="9" key="1">
    <citation type="journal article" date="2015" name="Genome Announc.">
        <title>Draft Genome Sequence of Anaerolineae Strain TC1, a Novel Isolate from a Methanogenic Wastewater Treatment System.</title>
        <authorList>
            <person name="Matsuura N."/>
            <person name="Tourlousse D.M."/>
            <person name="Sun L."/>
            <person name="Toyonaga M."/>
            <person name="Kuroda K."/>
            <person name="Ohashi A."/>
            <person name="Cruz R."/>
            <person name="Yamaguchi T."/>
            <person name="Sekiguchi Y."/>
        </authorList>
    </citation>
    <scope>NUCLEOTIDE SEQUENCE [LARGE SCALE GENOMIC DNA]</scope>
    <source>
        <strain evidence="9">TC1</strain>
    </source>
</reference>
<evidence type="ECO:0000256" key="4">
    <source>
        <dbReference type="ARBA" id="ARBA00022980"/>
    </source>
</evidence>
<dbReference type="InterPro" id="IPR002583">
    <property type="entry name" value="Ribosomal_bS20"/>
</dbReference>
<evidence type="ECO:0000313" key="10">
    <source>
        <dbReference type="Proteomes" id="UP000053370"/>
    </source>
</evidence>
<evidence type="ECO:0000256" key="5">
    <source>
        <dbReference type="ARBA" id="ARBA00023274"/>
    </source>
</evidence>
<gene>
    <name evidence="7" type="primary">rpsT</name>
    <name evidence="9" type="ORF">ATC1_13592</name>
</gene>
<sequence>MANIKSQKKRNKQNEANRLRNRVVRGSTRTAVAKARTAVVEKQENSEELVLKAIIALDKAAQKGIIHKNNAARKKSHLMKKLAASKQG</sequence>
<comment type="similarity">
    <text evidence="1 7">Belongs to the bacterial ribosomal protein bS20 family.</text>
</comment>
<evidence type="ECO:0000313" key="9">
    <source>
        <dbReference type="EMBL" id="GAP40615.1"/>
    </source>
</evidence>
<dbReference type="GO" id="GO:0006412">
    <property type="term" value="P:translation"/>
    <property type="evidence" value="ECO:0007669"/>
    <property type="project" value="UniProtKB-UniRule"/>
</dbReference>
<feature type="compositionally biased region" description="Basic residues" evidence="8">
    <location>
        <begin position="1"/>
        <end position="11"/>
    </location>
</feature>
<keyword evidence="3 7" id="KW-0694">RNA-binding</keyword>
<keyword evidence="4 7" id="KW-0689">Ribosomal protein</keyword>
<organism evidence="9">
    <name type="scientific">Flexilinea flocculi</name>
    <dbReference type="NCBI Taxonomy" id="1678840"/>
    <lineage>
        <taxon>Bacteria</taxon>
        <taxon>Bacillati</taxon>
        <taxon>Chloroflexota</taxon>
        <taxon>Anaerolineae</taxon>
        <taxon>Anaerolineales</taxon>
        <taxon>Anaerolineaceae</taxon>
        <taxon>Flexilinea</taxon>
    </lineage>
</organism>
<dbReference type="EMBL" id="DF968181">
    <property type="protein sequence ID" value="GAP40615.1"/>
    <property type="molecule type" value="Genomic_DNA"/>
</dbReference>
<dbReference type="RefSeq" id="WP_062280144.1">
    <property type="nucleotide sequence ID" value="NZ_DF968181.1"/>
</dbReference>
<dbReference type="SUPFAM" id="SSF46992">
    <property type="entry name" value="Ribosomal protein S20"/>
    <property type="match status" value="1"/>
</dbReference>
<keyword evidence="10" id="KW-1185">Reference proteome</keyword>
<dbReference type="InterPro" id="IPR036510">
    <property type="entry name" value="Ribosomal_bS20_sf"/>
</dbReference>
<dbReference type="GO" id="GO:0003735">
    <property type="term" value="F:structural constituent of ribosome"/>
    <property type="evidence" value="ECO:0007669"/>
    <property type="project" value="InterPro"/>
</dbReference>
<dbReference type="GO" id="GO:0005829">
    <property type="term" value="C:cytosol"/>
    <property type="evidence" value="ECO:0007669"/>
    <property type="project" value="TreeGrafter"/>
</dbReference>
<dbReference type="Gene3D" id="1.20.58.110">
    <property type="entry name" value="Ribosomal protein S20"/>
    <property type="match status" value="1"/>
</dbReference>
<dbReference type="STRING" id="1678840.ATC1_13592"/>
<dbReference type="NCBIfam" id="TIGR00029">
    <property type="entry name" value="S20"/>
    <property type="match status" value="1"/>
</dbReference>
<dbReference type="PANTHER" id="PTHR33398">
    <property type="entry name" value="30S RIBOSOMAL PROTEIN S20"/>
    <property type="match status" value="1"/>
</dbReference>
<keyword evidence="2 7" id="KW-0699">rRNA-binding</keyword>